<evidence type="ECO:0000256" key="8">
    <source>
        <dbReference type="SAM" id="Phobius"/>
    </source>
</evidence>
<evidence type="ECO:0000256" key="6">
    <source>
        <dbReference type="ARBA" id="ARBA00023136"/>
    </source>
</evidence>
<dbReference type="GO" id="GO:0005886">
    <property type="term" value="C:plasma membrane"/>
    <property type="evidence" value="ECO:0007669"/>
    <property type="project" value="UniProtKB-SubCell"/>
</dbReference>
<feature type="transmembrane region" description="Helical" evidence="8">
    <location>
        <begin position="291"/>
        <end position="309"/>
    </location>
</feature>
<keyword evidence="10" id="KW-1185">Reference proteome</keyword>
<feature type="transmembrane region" description="Helical" evidence="8">
    <location>
        <begin position="362"/>
        <end position="385"/>
    </location>
</feature>
<keyword evidence="4 8" id="KW-0812">Transmembrane</keyword>
<evidence type="ECO:0000313" key="10">
    <source>
        <dbReference type="Proteomes" id="UP000244892"/>
    </source>
</evidence>
<proteinExistence type="inferred from homology"/>
<evidence type="ECO:0000256" key="1">
    <source>
        <dbReference type="ARBA" id="ARBA00004651"/>
    </source>
</evidence>
<keyword evidence="6 8" id="KW-0472">Membrane</keyword>
<comment type="similarity">
    <text evidence="7">Belongs to the glycosyltransferase 87 family.</text>
</comment>
<feature type="transmembrane region" description="Helical" evidence="8">
    <location>
        <begin position="397"/>
        <end position="414"/>
    </location>
</feature>
<organism evidence="9 10">
    <name type="scientific">Aquabacterium olei</name>
    <dbReference type="NCBI Taxonomy" id="1296669"/>
    <lineage>
        <taxon>Bacteria</taxon>
        <taxon>Pseudomonadati</taxon>
        <taxon>Pseudomonadota</taxon>
        <taxon>Betaproteobacteria</taxon>
        <taxon>Burkholderiales</taxon>
        <taxon>Aquabacterium</taxon>
    </lineage>
</organism>
<sequence length="429" mass="47567">MQKTFSPRCAKIACLISIICMVVLPFSLAKHFMLASEMVAHPASTDFYKFYISGLRLQSGTTMYWQYDKASETVCDPSGPLECFTQARLGLHPNLNSPAFAPAAFLIARLGYETSWWTWFCISLICIFVTSWIIAEQLPTNFCGKQVTTWIFTALVLTHPVHVSLSLGQVTPILMLLTAAMFHGATKGSKRLAGFILGALICLKPFFGLFFVPLLARKDYETAACTTLAIVIIGASTGIWLGLSTFIDFTQAVNSITWSASNWNASLFGWVCRIFGGSENRPLIDAPQLGVLLYVVISMALTAALFIVNRKHTQALSNCQLQDRALTQTLPTMLLLAPLGWIYYFPLLAFCIPSMIKQERRFFQSALLFFFLAVCLIPQALTLAADLNDTTQQLIEASIYFYALAGLWAAFFITNPSPKSPTLITQSRE</sequence>
<evidence type="ECO:0000256" key="3">
    <source>
        <dbReference type="ARBA" id="ARBA00022679"/>
    </source>
</evidence>
<name>A0A2U8FNI7_9BURK</name>
<dbReference type="EMBL" id="CP029210">
    <property type="protein sequence ID" value="AWI52408.1"/>
    <property type="molecule type" value="Genomic_DNA"/>
</dbReference>
<dbReference type="AlphaFoldDB" id="A0A2U8FNI7"/>
<feature type="transmembrane region" description="Helical" evidence="8">
    <location>
        <begin position="147"/>
        <end position="180"/>
    </location>
</feature>
<keyword evidence="5 8" id="KW-1133">Transmembrane helix</keyword>
<evidence type="ECO:0000256" key="7">
    <source>
        <dbReference type="ARBA" id="ARBA00024033"/>
    </source>
</evidence>
<accession>A0A2U8FNI7</accession>
<dbReference type="Pfam" id="PF09594">
    <property type="entry name" value="GT87"/>
    <property type="match status" value="1"/>
</dbReference>
<reference evidence="9 10" key="1">
    <citation type="submission" date="2018-05" db="EMBL/GenBank/DDBJ databases">
        <title>complete genome sequence of Aquabacterium olei NBRC 110486.</title>
        <authorList>
            <person name="Tang B."/>
            <person name="Chang J."/>
            <person name="Zhang L."/>
            <person name="Yang H."/>
        </authorList>
    </citation>
    <scope>NUCLEOTIDE SEQUENCE [LARGE SCALE GENOMIC DNA]</scope>
    <source>
        <strain evidence="9 10">NBRC 110486</strain>
    </source>
</reference>
<comment type="subcellular location">
    <subcellularLocation>
        <location evidence="1">Cell membrane</location>
        <topology evidence="1">Multi-pass membrane protein</topology>
    </subcellularLocation>
</comment>
<evidence type="ECO:0000256" key="2">
    <source>
        <dbReference type="ARBA" id="ARBA00022475"/>
    </source>
</evidence>
<feature type="transmembrane region" description="Helical" evidence="8">
    <location>
        <begin position="192"/>
        <end position="216"/>
    </location>
</feature>
<evidence type="ECO:0000313" key="9">
    <source>
        <dbReference type="EMBL" id="AWI52408.1"/>
    </source>
</evidence>
<evidence type="ECO:0000256" key="5">
    <source>
        <dbReference type="ARBA" id="ARBA00022989"/>
    </source>
</evidence>
<protein>
    <recommendedName>
        <fullName evidence="11">DUF2029 domain-containing protein</fullName>
    </recommendedName>
</protein>
<feature type="transmembrane region" description="Helical" evidence="8">
    <location>
        <begin position="12"/>
        <end position="29"/>
    </location>
</feature>
<feature type="transmembrane region" description="Helical" evidence="8">
    <location>
        <begin position="116"/>
        <end position="135"/>
    </location>
</feature>
<evidence type="ECO:0008006" key="11">
    <source>
        <dbReference type="Google" id="ProtNLM"/>
    </source>
</evidence>
<dbReference type="Proteomes" id="UP000244892">
    <property type="component" value="Chromosome"/>
</dbReference>
<dbReference type="KEGG" id="aon:DEH84_02405"/>
<gene>
    <name evidence="9" type="ORF">DEH84_02405</name>
</gene>
<dbReference type="InterPro" id="IPR018584">
    <property type="entry name" value="GT87"/>
</dbReference>
<keyword evidence="2" id="KW-1003">Cell membrane</keyword>
<dbReference type="GO" id="GO:0016758">
    <property type="term" value="F:hexosyltransferase activity"/>
    <property type="evidence" value="ECO:0007669"/>
    <property type="project" value="InterPro"/>
</dbReference>
<feature type="transmembrane region" description="Helical" evidence="8">
    <location>
        <begin position="223"/>
        <end position="243"/>
    </location>
</feature>
<keyword evidence="3" id="KW-0808">Transferase</keyword>
<feature type="transmembrane region" description="Helical" evidence="8">
    <location>
        <begin position="330"/>
        <end position="356"/>
    </location>
</feature>
<evidence type="ECO:0000256" key="4">
    <source>
        <dbReference type="ARBA" id="ARBA00022692"/>
    </source>
</evidence>